<dbReference type="Proteomes" id="UP000671399">
    <property type="component" value="Unassembled WGS sequence"/>
</dbReference>
<name>A0ABS3V8Q1_9ACTN</name>
<protein>
    <submittedName>
        <fullName evidence="1">Uncharacterized protein</fullName>
    </submittedName>
</protein>
<keyword evidence="2" id="KW-1185">Reference proteome</keyword>
<dbReference type="EMBL" id="JAGFWR010000006">
    <property type="protein sequence ID" value="MBO4161983.1"/>
    <property type="molecule type" value="Genomic_DNA"/>
</dbReference>
<dbReference type="RefSeq" id="WP_208567632.1">
    <property type="nucleotide sequence ID" value="NZ_JAGFWR010000006.1"/>
</dbReference>
<reference evidence="1 2" key="1">
    <citation type="submission" date="2021-03" db="EMBL/GenBank/DDBJ databases">
        <authorList>
            <person name="Lee D.-H."/>
        </authorList>
    </citation>
    <scope>NUCLEOTIDE SEQUENCE [LARGE SCALE GENOMIC DNA]</scope>
    <source>
        <strain evidence="1 2">MMS20-R2-23</strain>
    </source>
</reference>
<accession>A0ABS3V8Q1</accession>
<sequence length="125" mass="13937">MSVDPRPPANSFAGELLLTLAREGRFVLDAARADQAIAELESTLSTVRARLRILRIWRHAPPQRVDEIPDELALDVVEAIFADQLAPGRLELAAAEIPKYIEALRRARVVPPEADRLTSRWGPRP</sequence>
<gene>
    <name evidence="1" type="ORF">JQN83_14355</name>
</gene>
<proteinExistence type="predicted"/>
<comment type="caution">
    <text evidence="1">The sequence shown here is derived from an EMBL/GenBank/DDBJ whole genome shotgun (WGS) entry which is preliminary data.</text>
</comment>
<organism evidence="1 2">
    <name type="scientific">Micromonospora antibiotica</name>
    <dbReference type="NCBI Taxonomy" id="2807623"/>
    <lineage>
        <taxon>Bacteria</taxon>
        <taxon>Bacillati</taxon>
        <taxon>Actinomycetota</taxon>
        <taxon>Actinomycetes</taxon>
        <taxon>Micromonosporales</taxon>
        <taxon>Micromonosporaceae</taxon>
        <taxon>Micromonospora</taxon>
    </lineage>
</organism>
<evidence type="ECO:0000313" key="1">
    <source>
        <dbReference type="EMBL" id="MBO4161983.1"/>
    </source>
</evidence>
<evidence type="ECO:0000313" key="2">
    <source>
        <dbReference type="Proteomes" id="UP000671399"/>
    </source>
</evidence>